<name>A0ABV1UEM2_9ACTN</name>
<protein>
    <submittedName>
        <fullName evidence="1">Uncharacterized protein</fullName>
    </submittedName>
</protein>
<evidence type="ECO:0000313" key="2">
    <source>
        <dbReference type="Proteomes" id="UP001470023"/>
    </source>
</evidence>
<gene>
    <name evidence="1" type="ORF">ABT272_31260</name>
</gene>
<dbReference type="Proteomes" id="UP001470023">
    <property type="component" value="Unassembled WGS sequence"/>
</dbReference>
<keyword evidence="2" id="KW-1185">Reference proteome</keyword>
<dbReference type="EMBL" id="JBEPAZ010000037">
    <property type="protein sequence ID" value="MER6432163.1"/>
    <property type="molecule type" value="Genomic_DNA"/>
</dbReference>
<dbReference type="RefSeq" id="WP_352064998.1">
    <property type="nucleotide sequence ID" value="NZ_JBEPAZ010000037.1"/>
</dbReference>
<sequence length="164" mass="17936">MDCSEKLVAAWRARAIKMYPSDLRDTNENVRVTLLAVLCSSRPAEITDALVDLLVALVHKINARAERRVEKQLTAELKRVRGKESILFRLADAAIDRPEGTVWTVLYPVVGEETLRDLVAEAKANEKAFKAGGPHHPALLVQQLLPADAAAAAEDPGLSLQHNA</sequence>
<proteinExistence type="predicted"/>
<reference evidence="1 2" key="1">
    <citation type="submission" date="2024-06" db="EMBL/GenBank/DDBJ databases">
        <title>The Natural Products Discovery Center: Release of the First 8490 Sequenced Strains for Exploring Actinobacteria Biosynthetic Diversity.</title>
        <authorList>
            <person name="Kalkreuter E."/>
            <person name="Kautsar S.A."/>
            <person name="Yang D."/>
            <person name="Bader C.D."/>
            <person name="Teijaro C.N."/>
            <person name="Fluegel L."/>
            <person name="Davis C.M."/>
            <person name="Simpson J.R."/>
            <person name="Lauterbach L."/>
            <person name="Steele A.D."/>
            <person name="Gui C."/>
            <person name="Meng S."/>
            <person name="Li G."/>
            <person name="Viehrig K."/>
            <person name="Ye F."/>
            <person name="Su P."/>
            <person name="Kiefer A.F."/>
            <person name="Nichols A."/>
            <person name="Cepeda A.J."/>
            <person name="Yan W."/>
            <person name="Fan B."/>
            <person name="Jiang Y."/>
            <person name="Adhikari A."/>
            <person name="Zheng C.-J."/>
            <person name="Schuster L."/>
            <person name="Cowan T.M."/>
            <person name="Smanski M.J."/>
            <person name="Chevrette M.G."/>
            <person name="De Carvalho L.P.S."/>
            <person name="Shen B."/>
        </authorList>
    </citation>
    <scope>NUCLEOTIDE SEQUENCE [LARGE SCALE GENOMIC DNA]</scope>
    <source>
        <strain evidence="1 2">NPDC001166</strain>
    </source>
</reference>
<organism evidence="1 2">
    <name type="scientific">Streptomyces sp. 900105245</name>
    <dbReference type="NCBI Taxonomy" id="3154379"/>
    <lineage>
        <taxon>Bacteria</taxon>
        <taxon>Bacillati</taxon>
        <taxon>Actinomycetota</taxon>
        <taxon>Actinomycetes</taxon>
        <taxon>Kitasatosporales</taxon>
        <taxon>Streptomycetaceae</taxon>
        <taxon>Streptomyces</taxon>
    </lineage>
</organism>
<accession>A0ABV1UEM2</accession>
<comment type="caution">
    <text evidence="1">The sequence shown here is derived from an EMBL/GenBank/DDBJ whole genome shotgun (WGS) entry which is preliminary data.</text>
</comment>
<evidence type="ECO:0000313" key="1">
    <source>
        <dbReference type="EMBL" id="MER6432163.1"/>
    </source>
</evidence>